<dbReference type="SUPFAM" id="SSF56112">
    <property type="entry name" value="Protein kinase-like (PK-like)"/>
    <property type="match status" value="1"/>
</dbReference>
<keyword evidence="14" id="KW-1185">Reference proteome</keyword>
<dbReference type="EMBL" id="VSRR010002784">
    <property type="protein sequence ID" value="MPC33209.1"/>
    <property type="molecule type" value="Genomic_DNA"/>
</dbReference>
<evidence type="ECO:0000256" key="6">
    <source>
        <dbReference type="ARBA" id="ARBA00022777"/>
    </source>
</evidence>
<keyword evidence="5 11" id="KW-0547">Nucleotide-binding</keyword>
<dbReference type="OrthoDB" id="69842at2759"/>
<accession>A0A5B7EJ64</accession>
<feature type="domain" description="GS" evidence="12">
    <location>
        <begin position="31"/>
        <end position="60"/>
    </location>
</feature>
<keyword evidence="3" id="KW-0808">Transferase</keyword>
<comment type="caution">
    <text evidence="13">The sequence shown here is derived from an EMBL/GenBank/DDBJ whole genome shotgun (WGS) entry which is preliminary data.</text>
</comment>
<dbReference type="GO" id="GO:0005524">
    <property type="term" value="F:ATP binding"/>
    <property type="evidence" value="ECO:0007669"/>
    <property type="project" value="UniProtKB-UniRule"/>
</dbReference>
<dbReference type="InterPro" id="IPR017441">
    <property type="entry name" value="Protein_kinase_ATP_BS"/>
</dbReference>
<keyword evidence="4" id="KW-0812">Transmembrane</keyword>
<evidence type="ECO:0000256" key="2">
    <source>
        <dbReference type="ARBA" id="ARBA00022527"/>
    </source>
</evidence>
<feature type="binding site" evidence="11">
    <location>
        <position position="88"/>
    </location>
    <ligand>
        <name>ATP</name>
        <dbReference type="ChEBI" id="CHEBI:30616"/>
    </ligand>
</feature>
<evidence type="ECO:0000313" key="13">
    <source>
        <dbReference type="EMBL" id="MPC33209.1"/>
    </source>
</evidence>
<dbReference type="AlphaFoldDB" id="A0A5B7EJ64"/>
<protein>
    <submittedName>
        <fullName evidence="13">Activin receptor type-1</fullName>
    </submittedName>
</protein>
<dbReference type="PANTHER" id="PTHR23255:SF72">
    <property type="entry name" value="RECEPTOR PROTEIN SERINE_THREONINE KINASE"/>
    <property type="match status" value="1"/>
</dbReference>
<keyword evidence="6" id="KW-0418">Kinase</keyword>
<dbReference type="Pfam" id="PF08515">
    <property type="entry name" value="TGF_beta_GS"/>
    <property type="match status" value="1"/>
</dbReference>
<dbReference type="Gene3D" id="3.30.200.20">
    <property type="entry name" value="Phosphorylase Kinase, domain 1"/>
    <property type="match status" value="1"/>
</dbReference>
<sequence length="106" mass="11866">MREYAAAATSALPLHHSLYRDDFRATAAGDSTLREIFNDSITSGSGSGLPLLIQRTLAKQIWLAEVIGKGRYGEVWCGVWQGEKVAVKIFFSRDEASWARETEIYR</sequence>
<dbReference type="Proteomes" id="UP000324222">
    <property type="component" value="Unassembled WGS sequence"/>
</dbReference>
<evidence type="ECO:0000256" key="3">
    <source>
        <dbReference type="ARBA" id="ARBA00022679"/>
    </source>
</evidence>
<dbReference type="GO" id="GO:0070724">
    <property type="term" value="C:BMP receptor complex"/>
    <property type="evidence" value="ECO:0007669"/>
    <property type="project" value="TreeGrafter"/>
</dbReference>
<gene>
    <name evidence="13" type="primary">Acvr1</name>
    <name evidence="13" type="ORF">E2C01_026553</name>
</gene>
<evidence type="ECO:0000256" key="11">
    <source>
        <dbReference type="PROSITE-ProRule" id="PRU10141"/>
    </source>
</evidence>
<evidence type="ECO:0000313" key="14">
    <source>
        <dbReference type="Proteomes" id="UP000324222"/>
    </source>
</evidence>
<dbReference type="InterPro" id="IPR003605">
    <property type="entry name" value="GS_dom"/>
</dbReference>
<dbReference type="PROSITE" id="PS51256">
    <property type="entry name" value="GS"/>
    <property type="match status" value="1"/>
</dbReference>
<evidence type="ECO:0000256" key="8">
    <source>
        <dbReference type="ARBA" id="ARBA00022989"/>
    </source>
</evidence>
<evidence type="ECO:0000256" key="1">
    <source>
        <dbReference type="ARBA" id="ARBA00004479"/>
    </source>
</evidence>
<keyword evidence="2" id="KW-0723">Serine/threonine-protein kinase</keyword>
<dbReference type="GO" id="GO:0004675">
    <property type="term" value="F:transmembrane receptor protein serine/threonine kinase activity"/>
    <property type="evidence" value="ECO:0007669"/>
    <property type="project" value="InterPro"/>
</dbReference>
<evidence type="ECO:0000256" key="7">
    <source>
        <dbReference type="ARBA" id="ARBA00022840"/>
    </source>
</evidence>
<dbReference type="GO" id="GO:0071363">
    <property type="term" value="P:cellular response to growth factor stimulus"/>
    <property type="evidence" value="ECO:0007669"/>
    <property type="project" value="TreeGrafter"/>
</dbReference>
<organism evidence="13 14">
    <name type="scientific">Portunus trituberculatus</name>
    <name type="common">Swimming crab</name>
    <name type="synonym">Neptunus trituberculatus</name>
    <dbReference type="NCBI Taxonomy" id="210409"/>
    <lineage>
        <taxon>Eukaryota</taxon>
        <taxon>Metazoa</taxon>
        <taxon>Ecdysozoa</taxon>
        <taxon>Arthropoda</taxon>
        <taxon>Crustacea</taxon>
        <taxon>Multicrustacea</taxon>
        <taxon>Malacostraca</taxon>
        <taxon>Eumalacostraca</taxon>
        <taxon>Eucarida</taxon>
        <taxon>Decapoda</taxon>
        <taxon>Pleocyemata</taxon>
        <taxon>Brachyura</taxon>
        <taxon>Eubrachyura</taxon>
        <taxon>Portunoidea</taxon>
        <taxon>Portunidae</taxon>
        <taxon>Portuninae</taxon>
        <taxon>Portunus</taxon>
    </lineage>
</organism>
<keyword evidence="9" id="KW-0472">Membrane</keyword>
<evidence type="ECO:0000256" key="9">
    <source>
        <dbReference type="ARBA" id="ARBA00023136"/>
    </source>
</evidence>
<keyword evidence="7 11" id="KW-0067">ATP-binding</keyword>
<dbReference type="SMART" id="SM00467">
    <property type="entry name" value="GS"/>
    <property type="match status" value="1"/>
</dbReference>
<dbReference type="InterPro" id="IPR000333">
    <property type="entry name" value="TGFB_receptor"/>
</dbReference>
<keyword evidence="10 13" id="KW-0675">Receptor</keyword>
<keyword evidence="8" id="KW-1133">Transmembrane helix</keyword>
<evidence type="ECO:0000256" key="5">
    <source>
        <dbReference type="ARBA" id="ARBA00022741"/>
    </source>
</evidence>
<name>A0A5B7EJ64_PORTR</name>
<evidence type="ECO:0000259" key="12">
    <source>
        <dbReference type="PROSITE" id="PS51256"/>
    </source>
</evidence>
<comment type="subcellular location">
    <subcellularLocation>
        <location evidence="1">Membrane</location>
        <topology evidence="1">Single-pass type I membrane protein</topology>
    </subcellularLocation>
</comment>
<reference evidence="13 14" key="1">
    <citation type="submission" date="2019-05" db="EMBL/GenBank/DDBJ databases">
        <title>Another draft genome of Portunus trituberculatus and its Hox gene families provides insights of decapod evolution.</title>
        <authorList>
            <person name="Jeong J.-H."/>
            <person name="Song I."/>
            <person name="Kim S."/>
            <person name="Choi T."/>
            <person name="Kim D."/>
            <person name="Ryu S."/>
            <person name="Kim W."/>
        </authorList>
    </citation>
    <scope>NUCLEOTIDE SEQUENCE [LARGE SCALE GENOMIC DNA]</scope>
    <source>
        <tissue evidence="13">Muscle</tissue>
    </source>
</reference>
<dbReference type="PANTHER" id="PTHR23255">
    <property type="entry name" value="TRANSFORMING GROWTH FACTOR-BETA RECEPTOR TYPE I AND II"/>
    <property type="match status" value="1"/>
</dbReference>
<dbReference type="InterPro" id="IPR011009">
    <property type="entry name" value="Kinase-like_dom_sf"/>
</dbReference>
<evidence type="ECO:0000256" key="4">
    <source>
        <dbReference type="ARBA" id="ARBA00022692"/>
    </source>
</evidence>
<dbReference type="PROSITE" id="PS00107">
    <property type="entry name" value="PROTEIN_KINASE_ATP"/>
    <property type="match status" value="1"/>
</dbReference>
<proteinExistence type="predicted"/>
<evidence type="ECO:0000256" key="10">
    <source>
        <dbReference type="ARBA" id="ARBA00023170"/>
    </source>
</evidence>